<name>X1DMP5_9ZZZZ</name>
<evidence type="ECO:0000313" key="5">
    <source>
        <dbReference type="EMBL" id="GAH22231.1"/>
    </source>
</evidence>
<keyword evidence="4" id="KW-0671">Queuosine biosynthesis</keyword>
<proteinExistence type="predicted"/>
<dbReference type="InterPro" id="IPR036100">
    <property type="entry name" value="QueA_sf"/>
</dbReference>
<organism evidence="5">
    <name type="scientific">marine sediment metagenome</name>
    <dbReference type="NCBI Taxonomy" id="412755"/>
    <lineage>
        <taxon>unclassified sequences</taxon>
        <taxon>metagenomes</taxon>
        <taxon>ecological metagenomes</taxon>
    </lineage>
</organism>
<dbReference type="GO" id="GO:0008616">
    <property type="term" value="P:tRNA queuosine(34) biosynthetic process"/>
    <property type="evidence" value="ECO:0007669"/>
    <property type="project" value="UniProtKB-KW"/>
</dbReference>
<evidence type="ECO:0008006" key="6">
    <source>
        <dbReference type="Google" id="ProtNLM"/>
    </source>
</evidence>
<accession>X1DMP5</accession>
<protein>
    <recommendedName>
        <fullName evidence="6">S-adenosylmethionine:tRNA ribosyltransferase-isomerase</fullName>
    </recommendedName>
</protein>
<dbReference type="GO" id="GO:0016853">
    <property type="term" value="F:isomerase activity"/>
    <property type="evidence" value="ECO:0007669"/>
    <property type="project" value="InterPro"/>
</dbReference>
<reference evidence="5" key="1">
    <citation type="journal article" date="2014" name="Front. Microbiol.">
        <title>High frequency of phylogenetically diverse reductive dehalogenase-homologous genes in deep subseafloor sedimentary metagenomes.</title>
        <authorList>
            <person name="Kawai M."/>
            <person name="Futagami T."/>
            <person name="Toyoda A."/>
            <person name="Takaki Y."/>
            <person name="Nishi S."/>
            <person name="Hori S."/>
            <person name="Arai W."/>
            <person name="Tsubouchi T."/>
            <person name="Morono Y."/>
            <person name="Uchiyama I."/>
            <person name="Ito T."/>
            <person name="Fujiyama A."/>
            <person name="Inagaki F."/>
            <person name="Takami H."/>
        </authorList>
    </citation>
    <scope>NUCLEOTIDE SEQUENCE</scope>
    <source>
        <strain evidence="5">Expedition CK06-06</strain>
    </source>
</reference>
<sequence>GGKEQLLSAYKEAIRQKYRFLSFGDAMLII</sequence>
<evidence type="ECO:0000256" key="3">
    <source>
        <dbReference type="ARBA" id="ARBA00022691"/>
    </source>
</evidence>
<dbReference type="Gene3D" id="3.40.1780.10">
    <property type="entry name" value="QueA-like"/>
    <property type="match status" value="1"/>
</dbReference>
<feature type="non-terminal residue" evidence="5">
    <location>
        <position position="1"/>
    </location>
</feature>
<dbReference type="EMBL" id="BARU01000563">
    <property type="protein sequence ID" value="GAH22231.1"/>
    <property type="molecule type" value="Genomic_DNA"/>
</dbReference>
<comment type="caution">
    <text evidence="5">The sequence shown here is derived from an EMBL/GenBank/DDBJ whole genome shotgun (WGS) entry which is preliminary data.</text>
</comment>
<dbReference type="GO" id="GO:0016740">
    <property type="term" value="F:transferase activity"/>
    <property type="evidence" value="ECO:0007669"/>
    <property type="project" value="UniProtKB-KW"/>
</dbReference>
<gene>
    <name evidence="5" type="ORF">S03H2_01821</name>
</gene>
<keyword evidence="1" id="KW-0963">Cytoplasm</keyword>
<evidence type="ECO:0000256" key="2">
    <source>
        <dbReference type="ARBA" id="ARBA00022679"/>
    </source>
</evidence>
<keyword evidence="3" id="KW-0949">S-adenosyl-L-methionine</keyword>
<keyword evidence="2" id="KW-0808">Transferase</keyword>
<evidence type="ECO:0000256" key="4">
    <source>
        <dbReference type="ARBA" id="ARBA00022785"/>
    </source>
</evidence>
<evidence type="ECO:0000256" key="1">
    <source>
        <dbReference type="ARBA" id="ARBA00022490"/>
    </source>
</evidence>
<dbReference type="AlphaFoldDB" id="X1DMP5"/>
<dbReference type="InterPro" id="IPR003699">
    <property type="entry name" value="QueA"/>
</dbReference>
<dbReference type="Pfam" id="PF02547">
    <property type="entry name" value="Queuosine_synth"/>
    <property type="match status" value="1"/>
</dbReference>
<dbReference type="InterPro" id="IPR042118">
    <property type="entry name" value="QueA_dom1"/>
</dbReference>
<dbReference type="SUPFAM" id="SSF111337">
    <property type="entry name" value="QueA-like"/>
    <property type="match status" value="1"/>
</dbReference>